<dbReference type="Proteomes" id="UP001279734">
    <property type="component" value="Unassembled WGS sequence"/>
</dbReference>
<dbReference type="AlphaFoldDB" id="A0AAD3SC55"/>
<reference evidence="2" key="1">
    <citation type="submission" date="2023-05" db="EMBL/GenBank/DDBJ databases">
        <title>Nepenthes gracilis genome sequencing.</title>
        <authorList>
            <person name="Fukushima K."/>
        </authorList>
    </citation>
    <scope>NUCLEOTIDE SEQUENCE</scope>
    <source>
        <strain evidence="2">SING2019-196</strain>
    </source>
</reference>
<evidence type="ECO:0000256" key="1">
    <source>
        <dbReference type="SAM" id="MobiDB-lite"/>
    </source>
</evidence>
<feature type="region of interest" description="Disordered" evidence="1">
    <location>
        <begin position="45"/>
        <end position="76"/>
    </location>
</feature>
<evidence type="ECO:0000313" key="2">
    <source>
        <dbReference type="EMBL" id="GMH08465.1"/>
    </source>
</evidence>
<accession>A0AAD3SC55</accession>
<organism evidence="2 3">
    <name type="scientific">Nepenthes gracilis</name>
    <name type="common">Slender pitcher plant</name>
    <dbReference type="NCBI Taxonomy" id="150966"/>
    <lineage>
        <taxon>Eukaryota</taxon>
        <taxon>Viridiplantae</taxon>
        <taxon>Streptophyta</taxon>
        <taxon>Embryophyta</taxon>
        <taxon>Tracheophyta</taxon>
        <taxon>Spermatophyta</taxon>
        <taxon>Magnoliopsida</taxon>
        <taxon>eudicotyledons</taxon>
        <taxon>Gunneridae</taxon>
        <taxon>Pentapetalae</taxon>
        <taxon>Caryophyllales</taxon>
        <taxon>Nepenthaceae</taxon>
        <taxon>Nepenthes</taxon>
    </lineage>
</organism>
<protein>
    <submittedName>
        <fullName evidence="2">Uncharacterized protein</fullName>
    </submittedName>
</protein>
<evidence type="ECO:0000313" key="3">
    <source>
        <dbReference type="Proteomes" id="UP001279734"/>
    </source>
</evidence>
<keyword evidence="3" id="KW-1185">Reference proteome</keyword>
<name>A0AAD3SC55_NEPGR</name>
<sequence>MDDDGAPFAIPLSYFPAHCQPPNETGGETPEDKLLIQENNYNHPINDIVSEDMGRRGSWASNKHNLQQLPPRTDLE</sequence>
<proteinExistence type="predicted"/>
<feature type="compositionally biased region" description="Polar residues" evidence="1">
    <location>
        <begin position="59"/>
        <end position="70"/>
    </location>
</feature>
<dbReference type="EMBL" id="BSYO01000008">
    <property type="protein sequence ID" value="GMH08465.1"/>
    <property type="molecule type" value="Genomic_DNA"/>
</dbReference>
<comment type="caution">
    <text evidence="2">The sequence shown here is derived from an EMBL/GenBank/DDBJ whole genome shotgun (WGS) entry which is preliminary data.</text>
</comment>
<gene>
    <name evidence="2" type="ORF">Nepgr_010305</name>
</gene>